<keyword evidence="3 5" id="KW-0732">Signal</keyword>
<protein>
    <submittedName>
        <fullName evidence="7">Lytic transglycosylase</fullName>
    </submittedName>
</protein>
<dbReference type="InterPro" id="IPR023346">
    <property type="entry name" value="Lysozyme-like_dom_sf"/>
</dbReference>
<dbReference type="PANTHER" id="PTHR37423:SF2">
    <property type="entry name" value="MEMBRANE-BOUND LYTIC MUREIN TRANSGLYCOSYLASE C"/>
    <property type="match status" value="1"/>
</dbReference>
<evidence type="ECO:0000256" key="1">
    <source>
        <dbReference type="ARBA" id="ARBA00007734"/>
    </source>
</evidence>
<evidence type="ECO:0000256" key="3">
    <source>
        <dbReference type="ARBA" id="ARBA00022729"/>
    </source>
</evidence>
<gene>
    <name evidence="7" type="ORF">REJC140_03787</name>
</gene>
<dbReference type="SUPFAM" id="SSF53955">
    <property type="entry name" value="Lysozyme-like"/>
    <property type="match status" value="1"/>
</dbReference>
<name>A0ABN7JS01_9HYPH</name>
<dbReference type="InterPro" id="IPR000189">
    <property type="entry name" value="Transglyc_AS"/>
</dbReference>
<evidence type="ECO:0000259" key="6">
    <source>
        <dbReference type="Pfam" id="PF01464"/>
    </source>
</evidence>
<keyword evidence="8" id="KW-1185">Reference proteome</keyword>
<evidence type="ECO:0000313" key="8">
    <source>
        <dbReference type="Proteomes" id="UP000606921"/>
    </source>
</evidence>
<dbReference type="EMBL" id="CABFWF030000013">
    <property type="protein sequence ID" value="CAD7044180.1"/>
    <property type="molecule type" value="Genomic_DNA"/>
</dbReference>
<dbReference type="Proteomes" id="UP000606921">
    <property type="component" value="Unassembled WGS sequence"/>
</dbReference>
<dbReference type="InterPro" id="IPR008939">
    <property type="entry name" value="Lytic_TGlycosylase_superhlx_U"/>
</dbReference>
<feature type="signal peptide" evidence="5">
    <location>
        <begin position="1"/>
        <end position="22"/>
    </location>
</feature>
<reference evidence="7 8" key="1">
    <citation type="submission" date="2020-11" db="EMBL/GenBank/DDBJ databases">
        <authorList>
            <person name="Lassalle F."/>
        </authorList>
    </citation>
    <scope>NUCLEOTIDE SEQUENCE [LARGE SCALE GENOMIC DNA]</scope>
    <source>
        <strain evidence="7 8">JC140</strain>
    </source>
</reference>
<evidence type="ECO:0000256" key="4">
    <source>
        <dbReference type="SAM" id="MobiDB-lite"/>
    </source>
</evidence>
<evidence type="ECO:0000256" key="5">
    <source>
        <dbReference type="SAM" id="SignalP"/>
    </source>
</evidence>
<sequence>MKKPVLLLTALGLGLSSTQGMAGSLPEGTATPLPYAKPEPPAAVFPMEIDGKTSSKSGRLDPAPVLKAGLDALSDNDAKRALLVRDRLAEGSVDRQALTWALAMSGLPGVPAREIAAAREELKDWPGLDDLAVRYERALFRENPDANTVVRTFTSAAPQTPEGRYLLARALKDIGKLDDAAAGIRALWRSEGLDKALENRILKEFETILTVKDHKARMDYLMYRGRITQAARFAQLGEARSLYKAWAARINGARNADALMKAVDPSWKNDPAFLFLQIEELRRKDKYREAAALLAKAPREPALLINTSEWWDEQRIVARGLADLGDYKAAYGIVAAHSATEPTDIADAEFHAGWYALRNLDDPAKAQMHFRRILAASIRPISASRAWYWLGRAADAANAPEAAGHYQKAASHSGTFYGQLAAARLERSSLRVAPPAPTDEERRAYNQHPAVAALDRFEAAGHGSRTVPLLRALAEKLERPGELALLAERAERRRDHNLALHIGKAAFSQGRDVAALAFPIGAIPAGADIAGSGKALAYSIARQESAFNPAAVSPANARGLLQLLPGTARAVAKRHGLAYAPERLTSDPGYNATLGAHYLGEQIDSFGGSYILTFIAYNAGPRRVSEWIKRYGDPRGKPIEDVIDWIERIPFPETRNYVQRITENYQIYKARLGQETDIVADLRHGRKKPGGASQPADVDIAEN</sequence>
<dbReference type="PROSITE" id="PS00922">
    <property type="entry name" value="TRANSGLYCOSYLASE"/>
    <property type="match status" value="1"/>
</dbReference>
<dbReference type="Pfam" id="PF01464">
    <property type="entry name" value="SLT"/>
    <property type="match status" value="1"/>
</dbReference>
<organism evidence="7 8">
    <name type="scientific">Pseudorhizobium endolithicum</name>
    <dbReference type="NCBI Taxonomy" id="1191678"/>
    <lineage>
        <taxon>Bacteria</taxon>
        <taxon>Pseudomonadati</taxon>
        <taxon>Pseudomonadota</taxon>
        <taxon>Alphaproteobacteria</taxon>
        <taxon>Hyphomicrobiales</taxon>
        <taxon>Rhizobiaceae</taxon>
        <taxon>Rhizobium/Agrobacterium group</taxon>
        <taxon>Pseudorhizobium</taxon>
    </lineage>
</organism>
<evidence type="ECO:0000256" key="2">
    <source>
        <dbReference type="ARBA" id="ARBA00009387"/>
    </source>
</evidence>
<accession>A0ABN7JS01</accession>
<dbReference type="Gene3D" id="1.10.530.10">
    <property type="match status" value="1"/>
</dbReference>
<comment type="similarity">
    <text evidence="1">Belongs to the transglycosylase Slt family.</text>
</comment>
<proteinExistence type="inferred from homology"/>
<dbReference type="Gene3D" id="1.25.20.10">
    <property type="entry name" value="Bacterial muramidases"/>
    <property type="match status" value="1"/>
</dbReference>
<dbReference type="InterPro" id="IPR008258">
    <property type="entry name" value="Transglycosylase_SLT_dom_1"/>
</dbReference>
<feature type="chain" id="PRO_5046451545" evidence="5">
    <location>
        <begin position="23"/>
        <end position="703"/>
    </location>
</feature>
<dbReference type="SUPFAM" id="SSF48435">
    <property type="entry name" value="Bacterial muramidases"/>
    <property type="match status" value="1"/>
</dbReference>
<dbReference type="CDD" id="cd13401">
    <property type="entry name" value="Slt70-like"/>
    <property type="match status" value="1"/>
</dbReference>
<comment type="similarity">
    <text evidence="2">Belongs to the virb1 family.</text>
</comment>
<feature type="domain" description="Transglycosylase SLT" evidence="6">
    <location>
        <begin position="531"/>
        <end position="634"/>
    </location>
</feature>
<comment type="caution">
    <text evidence="7">The sequence shown here is derived from an EMBL/GenBank/DDBJ whole genome shotgun (WGS) entry which is preliminary data.</text>
</comment>
<dbReference type="PANTHER" id="PTHR37423">
    <property type="entry name" value="SOLUBLE LYTIC MUREIN TRANSGLYCOSYLASE-RELATED"/>
    <property type="match status" value="1"/>
</dbReference>
<evidence type="ECO:0000313" key="7">
    <source>
        <dbReference type="EMBL" id="CAD7044180.1"/>
    </source>
</evidence>
<dbReference type="RefSeq" id="WP_142593170.1">
    <property type="nucleotide sequence ID" value="NZ_CABFWF030000013.1"/>
</dbReference>
<feature type="region of interest" description="Disordered" evidence="4">
    <location>
        <begin position="19"/>
        <end position="41"/>
    </location>
</feature>